<protein>
    <recommendedName>
        <fullName evidence="4">Tetracycline repressor TetR C-terminal domain-containing protein</fullName>
    </recommendedName>
</protein>
<dbReference type="Proteomes" id="UP001500483">
    <property type="component" value="Unassembled WGS sequence"/>
</dbReference>
<proteinExistence type="predicted"/>
<comment type="caution">
    <text evidence="2">The sequence shown here is derived from an EMBL/GenBank/DDBJ whole genome shotgun (WGS) entry which is preliminary data.</text>
</comment>
<accession>A0ABP6RSA8</accession>
<organism evidence="2 3">
    <name type="scientific">Saccharopolyspora gregorii</name>
    <dbReference type="NCBI Taxonomy" id="33914"/>
    <lineage>
        <taxon>Bacteria</taxon>
        <taxon>Bacillati</taxon>
        <taxon>Actinomycetota</taxon>
        <taxon>Actinomycetes</taxon>
        <taxon>Pseudonocardiales</taxon>
        <taxon>Pseudonocardiaceae</taxon>
        <taxon>Saccharopolyspora</taxon>
    </lineage>
</organism>
<feature type="compositionally biased region" description="Low complexity" evidence="1">
    <location>
        <begin position="33"/>
        <end position="70"/>
    </location>
</feature>
<feature type="region of interest" description="Disordered" evidence="1">
    <location>
        <begin position="1"/>
        <end position="76"/>
    </location>
</feature>
<name>A0ABP6RSA8_9PSEU</name>
<gene>
    <name evidence="2" type="ORF">GCM10020366_24260</name>
</gene>
<reference evidence="3" key="1">
    <citation type="journal article" date="2019" name="Int. J. Syst. Evol. Microbiol.">
        <title>The Global Catalogue of Microorganisms (GCM) 10K type strain sequencing project: providing services to taxonomists for standard genome sequencing and annotation.</title>
        <authorList>
            <consortium name="The Broad Institute Genomics Platform"/>
            <consortium name="The Broad Institute Genome Sequencing Center for Infectious Disease"/>
            <person name="Wu L."/>
            <person name="Ma J."/>
        </authorList>
    </citation>
    <scope>NUCLEOTIDE SEQUENCE [LARGE SCALE GENOMIC DNA]</scope>
    <source>
        <strain evidence="3">JCM 9687</strain>
    </source>
</reference>
<evidence type="ECO:0000313" key="2">
    <source>
        <dbReference type="EMBL" id="GAA3357200.1"/>
    </source>
</evidence>
<sequence length="123" mass="12773">MSRRHRACRTRAAGPGRVAGRSRYSGSPAHRCSASGRPGAPASSAAQTTIPSGRTSAPAGAPGPSGTARTRPGQRSALRRRLTALPAAAFPHTTRHAAELTAGTGHERFDFAVRLLIDGLARR</sequence>
<dbReference type="EMBL" id="BAAAYK010000038">
    <property type="protein sequence ID" value="GAA3357200.1"/>
    <property type="molecule type" value="Genomic_DNA"/>
</dbReference>
<dbReference type="InterPro" id="IPR036271">
    <property type="entry name" value="Tet_transcr_reg_TetR-rel_C_sf"/>
</dbReference>
<dbReference type="SUPFAM" id="SSF48498">
    <property type="entry name" value="Tetracyclin repressor-like, C-terminal domain"/>
    <property type="match status" value="1"/>
</dbReference>
<dbReference type="Gene3D" id="1.10.357.10">
    <property type="entry name" value="Tetracycline Repressor, domain 2"/>
    <property type="match status" value="1"/>
</dbReference>
<evidence type="ECO:0008006" key="4">
    <source>
        <dbReference type="Google" id="ProtNLM"/>
    </source>
</evidence>
<keyword evidence="3" id="KW-1185">Reference proteome</keyword>
<evidence type="ECO:0000313" key="3">
    <source>
        <dbReference type="Proteomes" id="UP001500483"/>
    </source>
</evidence>
<evidence type="ECO:0000256" key="1">
    <source>
        <dbReference type="SAM" id="MobiDB-lite"/>
    </source>
</evidence>